<dbReference type="PROSITE" id="PS50043">
    <property type="entry name" value="HTH_LUXR_2"/>
    <property type="match status" value="1"/>
</dbReference>
<dbReference type="Proteomes" id="UP001458415">
    <property type="component" value="Unassembled WGS sequence"/>
</dbReference>
<sequence length="183" mass="20391">LDDLTERTRASGTEWALGIGACSRALLSEDQAADALYQQAIEHLGHCRITVHLARARLLYGEWLRRRNRRQERRTQLASAYEVFSRAGADGFAERARRELMATGEPVRKRTVGALDELTSQEAQIARLARDGDTNPEIAAQLFISPRTVELHLGNVFSKLGVSSRRHLRSALSPPQQPGARLP</sequence>
<name>A0ABV1W1L5_9ACTN</name>
<evidence type="ECO:0000259" key="4">
    <source>
        <dbReference type="PROSITE" id="PS50043"/>
    </source>
</evidence>
<evidence type="ECO:0000313" key="6">
    <source>
        <dbReference type="Proteomes" id="UP001458415"/>
    </source>
</evidence>
<dbReference type="PANTHER" id="PTHR44688">
    <property type="entry name" value="DNA-BINDING TRANSCRIPTIONAL ACTIVATOR DEVR_DOSR"/>
    <property type="match status" value="1"/>
</dbReference>
<keyword evidence="6" id="KW-1185">Reference proteome</keyword>
<keyword evidence="1" id="KW-0805">Transcription regulation</keyword>
<dbReference type="SUPFAM" id="SSF46894">
    <property type="entry name" value="C-terminal effector domain of the bipartite response regulators"/>
    <property type="match status" value="1"/>
</dbReference>
<dbReference type="Gene3D" id="1.10.10.10">
    <property type="entry name" value="Winged helix-like DNA-binding domain superfamily/Winged helix DNA-binding domain"/>
    <property type="match status" value="1"/>
</dbReference>
<feature type="non-terminal residue" evidence="5">
    <location>
        <position position="1"/>
    </location>
</feature>
<dbReference type="InterPro" id="IPR000792">
    <property type="entry name" value="Tscrpt_reg_LuxR_C"/>
</dbReference>
<dbReference type="CDD" id="cd06170">
    <property type="entry name" value="LuxR_C_like"/>
    <property type="match status" value="1"/>
</dbReference>
<protein>
    <submittedName>
        <fullName evidence="5">LuxR C-terminal-related transcriptional regulator</fullName>
    </submittedName>
</protein>
<gene>
    <name evidence="5" type="ORF">ABT317_11780</name>
</gene>
<accession>A0ABV1W1L5</accession>
<organism evidence="5 6">
    <name type="scientific">Streptomyces carpinensis</name>
    <dbReference type="NCBI Taxonomy" id="66369"/>
    <lineage>
        <taxon>Bacteria</taxon>
        <taxon>Bacillati</taxon>
        <taxon>Actinomycetota</taxon>
        <taxon>Actinomycetes</taxon>
        <taxon>Kitasatosporales</taxon>
        <taxon>Streptomycetaceae</taxon>
        <taxon>Streptomyces</taxon>
    </lineage>
</organism>
<keyword evidence="3" id="KW-0804">Transcription</keyword>
<evidence type="ECO:0000256" key="2">
    <source>
        <dbReference type="ARBA" id="ARBA00023125"/>
    </source>
</evidence>
<dbReference type="InterPro" id="IPR036388">
    <property type="entry name" value="WH-like_DNA-bd_sf"/>
</dbReference>
<evidence type="ECO:0000256" key="3">
    <source>
        <dbReference type="ARBA" id="ARBA00023163"/>
    </source>
</evidence>
<evidence type="ECO:0000313" key="5">
    <source>
        <dbReference type="EMBL" id="MER6977671.1"/>
    </source>
</evidence>
<comment type="caution">
    <text evidence="5">The sequence shown here is derived from an EMBL/GenBank/DDBJ whole genome shotgun (WGS) entry which is preliminary data.</text>
</comment>
<proteinExistence type="predicted"/>
<dbReference type="PRINTS" id="PR00038">
    <property type="entry name" value="HTHLUXR"/>
</dbReference>
<evidence type="ECO:0000256" key="1">
    <source>
        <dbReference type="ARBA" id="ARBA00023015"/>
    </source>
</evidence>
<dbReference type="Pfam" id="PF00196">
    <property type="entry name" value="GerE"/>
    <property type="match status" value="1"/>
</dbReference>
<feature type="domain" description="HTH luxR-type" evidence="4">
    <location>
        <begin position="111"/>
        <end position="175"/>
    </location>
</feature>
<dbReference type="InterPro" id="IPR016032">
    <property type="entry name" value="Sig_transdc_resp-reg_C-effctor"/>
</dbReference>
<keyword evidence="2" id="KW-0238">DNA-binding</keyword>
<reference evidence="5 6" key="1">
    <citation type="submission" date="2024-06" db="EMBL/GenBank/DDBJ databases">
        <title>The Natural Products Discovery Center: Release of the First 8490 Sequenced Strains for Exploring Actinobacteria Biosynthetic Diversity.</title>
        <authorList>
            <person name="Kalkreuter E."/>
            <person name="Kautsar S.A."/>
            <person name="Yang D."/>
            <person name="Bader C.D."/>
            <person name="Teijaro C.N."/>
            <person name="Fluegel L."/>
            <person name="Davis C.M."/>
            <person name="Simpson J.R."/>
            <person name="Lauterbach L."/>
            <person name="Steele A.D."/>
            <person name="Gui C."/>
            <person name="Meng S."/>
            <person name="Li G."/>
            <person name="Viehrig K."/>
            <person name="Ye F."/>
            <person name="Su P."/>
            <person name="Kiefer A.F."/>
            <person name="Nichols A."/>
            <person name="Cepeda A.J."/>
            <person name="Yan W."/>
            <person name="Fan B."/>
            <person name="Jiang Y."/>
            <person name="Adhikari A."/>
            <person name="Zheng C.-J."/>
            <person name="Schuster L."/>
            <person name="Cowan T.M."/>
            <person name="Smanski M.J."/>
            <person name="Chevrette M.G."/>
            <person name="De Carvalho L.P.S."/>
            <person name="Shen B."/>
        </authorList>
    </citation>
    <scope>NUCLEOTIDE SEQUENCE [LARGE SCALE GENOMIC DNA]</scope>
    <source>
        <strain evidence="5 6">NPDC000634</strain>
    </source>
</reference>
<dbReference type="PROSITE" id="PS00622">
    <property type="entry name" value="HTH_LUXR_1"/>
    <property type="match status" value="1"/>
</dbReference>
<dbReference type="SMART" id="SM00421">
    <property type="entry name" value="HTH_LUXR"/>
    <property type="match status" value="1"/>
</dbReference>
<dbReference type="PANTHER" id="PTHR44688:SF16">
    <property type="entry name" value="DNA-BINDING TRANSCRIPTIONAL ACTIVATOR DEVR_DOSR"/>
    <property type="match status" value="1"/>
</dbReference>
<dbReference type="EMBL" id="JBEPCU010000149">
    <property type="protein sequence ID" value="MER6977671.1"/>
    <property type="molecule type" value="Genomic_DNA"/>
</dbReference>